<dbReference type="KEGG" id="samy:DB32_005907"/>
<dbReference type="Proteomes" id="UP000034883">
    <property type="component" value="Chromosome"/>
</dbReference>
<accession>A0A0F6W6U5</accession>
<gene>
    <name evidence="2" type="ORF">DB32_005907</name>
</gene>
<protein>
    <submittedName>
        <fullName evidence="2">Uncharacterized protein</fullName>
    </submittedName>
</protein>
<sequence length="164" mass="18232">MATKKAPKKARAQKKSAKKAPVVKKRASKPREIVVMSAEERRSKLKPRENYDEIVAQILRTLDAHPQVRVPGVRPSRLGKLARDAKKASEKEAALRDQLARKLAPIVDKRIRAEDEMWRAVLDVNAGVKPYARKDAVIGDAFAFLTEALAGTRRTDDEGETPAS</sequence>
<feature type="region of interest" description="Disordered" evidence="1">
    <location>
        <begin position="1"/>
        <end position="29"/>
    </location>
</feature>
<reference evidence="2 3" key="1">
    <citation type="submission" date="2015-03" db="EMBL/GenBank/DDBJ databases">
        <title>Genome assembly of Sandaracinus amylolyticus DSM 53668.</title>
        <authorList>
            <person name="Sharma G."/>
            <person name="Subramanian S."/>
        </authorList>
    </citation>
    <scope>NUCLEOTIDE SEQUENCE [LARGE SCALE GENOMIC DNA]</scope>
    <source>
        <strain evidence="2 3">DSM 53668</strain>
    </source>
</reference>
<feature type="compositionally biased region" description="Basic residues" evidence="1">
    <location>
        <begin position="1"/>
        <end position="28"/>
    </location>
</feature>
<evidence type="ECO:0000313" key="2">
    <source>
        <dbReference type="EMBL" id="AKF08758.1"/>
    </source>
</evidence>
<name>A0A0F6W6U5_9BACT</name>
<proteinExistence type="predicted"/>
<keyword evidence="3" id="KW-1185">Reference proteome</keyword>
<dbReference type="EMBL" id="CP011125">
    <property type="protein sequence ID" value="AKF08758.1"/>
    <property type="molecule type" value="Genomic_DNA"/>
</dbReference>
<evidence type="ECO:0000313" key="3">
    <source>
        <dbReference type="Proteomes" id="UP000034883"/>
    </source>
</evidence>
<evidence type="ECO:0000256" key="1">
    <source>
        <dbReference type="SAM" id="MobiDB-lite"/>
    </source>
</evidence>
<feature type="region of interest" description="Disordered" evidence="1">
    <location>
        <begin position="70"/>
        <end position="89"/>
    </location>
</feature>
<dbReference type="STRING" id="927083.DB32_005907"/>
<dbReference type="AlphaFoldDB" id="A0A0F6W6U5"/>
<dbReference type="RefSeq" id="WP_053235865.1">
    <property type="nucleotide sequence ID" value="NZ_CP011125.1"/>
</dbReference>
<organism evidence="2 3">
    <name type="scientific">Sandaracinus amylolyticus</name>
    <dbReference type="NCBI Taxonomy" id="927083"/>
    <lineage>
        <taxon>Bacteria</taxon>
        <taxon>Pseudomonadati</taxon>
        <taxon>Myxococcota</taxon>
        <taxon>Polyangia</taxon>
        <taxon>Polyangiales</taxon>
        <taxon>Sandaracinaceae</taxon>
        <taxon>Sandaracinus</taxon>
    </lineage>
</organism>